<evidence type="ECO:0000313" key="1">
    <source>
        <dbReference type="EMBL" id="OHA84409.1"/>
    </source>
</evidence>
<dbReference type="GO" id="GO:0051276">
    <property type="term" value="P:chromosome organization"/>
    <property type="evidence" value="ECO:0007669"/>
    <property type="project" value="InterPro"/>
</dbReference>
<comment type="caution">
    <text evidence="1">The sequence shown here is derived from an EMBL/GenBank/DDBJ whole genome shotgun (WGS) entry which is preliminary data.</text>
</comment>
<sequence>MTAKDNPKKRKLSPQQELFCLLYVKDKECFSNATRAYVRAYDVKSNQVDSARKSSSRLLINVDIAKRIASILDGCLDREIVDRELSKIILQDFDLSAKVAGIREYNRIRSRITDRLEGNFTFSWEGE</sequence>
<reference evidence="1 2" key="1">
    <citation type="journal article" date="2016" name="Nat. Commun.">
        <title>Thousands of microbial genomes shed light on interconnected biogeochemical processes in an aquifer system.</title>
        <authorList>
            <person name="Anantharaman K."/>
            <person name="Brown C.T."/>
            <person name="Hug L.A."/>
            <person name="Sharon I."/>
            <person name="Castelle C.J."/>
            <person name="Probst A.J."/>
            <person name="Thomas B.C."/>
            <person name="Singh A."/>
            <person name="Wilkins M.J."/>
            <person name="Karaoz U."/>
            <person name="Brodie E.L."/>
            <person name="Williams K.H."/>
            <person name="Hubbard S.S."/>
            <person name="Banfield J.F."/>
        </authorList>
    </citation>
    <scope>NUCLEOTIDE SEQUENCE [LARGE SCALE GENOMIC DNA]</scope>
</reference>
<evidence type="ECO:0008006" key="3">
    <source>
        <dbReference type="Google" id="ProtNLM"/>
    </source>
</evidence>
<dbReference type="InterPro" id="IPR005335">
    <property type="entry name" value="Terminase_ssu"/>
</dbReference>
<organism evidence="1 2">
    <name type="scientific">Candidatus Yonathbacteria bacterium RIFCSPLOWO2_01_FULL_47_33b</name>
    <dbReference type="NCBI Taxonomy" id="1802727"/>
    <lineage>
        <taxon>Bacteria</taxon>
        <taxon>Candidatus Yonathiibacteriota</taxon>
    </lineage>
</organism>
<name>A0A1G2SID3_9BACT</name>
<dbReference type="Pfam" id="PF03592">
    <property type="entry name" value="Terminase_2"/>
    <property type="match status" value="1"/>
</dbReference>
<accession>A0A1G2SID3</accession>
<dbReference type="EMBL" id="MHUW01000001">
    <property type="protein sequence ID" value="OHA84409.1"/>
    <property type="molecule type" value="Genomic_DNA"/>
</dbReference>
<proteinExistence type="predicted"/>
<dbReference type="Proteomes" id="UP000177987">
    <property type="component" value="Unassembled WGS sequence"/>
</dbReference>
<dbReference type="STRING" id="1802727.A2937_01570"/>
<gene>
    <name evidence="1" type="ORF">A2937_01570</name>
</gene>
<dbReference type="AlphaFoldDB" id="A0A1G2SID3"/>
<dbReference type="Gene3D" id="1.10.10.1400">
    <property type="entry name" value="Terminase, small subunit, N-terminal DNA-binding domain, HTH motif"/>
    <property type="match status" value="1"/>
</dbReference>
<protein>
    <recommendedName>
        <fullName evidence="3">Terminase small subunit</fullName>
    </recommendedName>
</protein>
<evidence type="ECO:0000313" key="2">
    <source>
        <dbReference type="Proteomes" id="UP000177987"/>
    </source>
</evidence>
<dbReference type="InterPro" id="IPR038713">
    <property type="entry name" value="Terminase_Gp1_N_sf"/>
</dbReference>